<evidence type="ECO:0000313" key="2">
    <source>
        <dbReference type="Proteomes" id="UP000270924"/>
    </source>
</evidence>
<dbReference type="AlphaFoldDB" id="A0A3P7EB59"/>
<evidence type="ECO:0000313" key="1">
    <source>
        <dbReference type="EMBL" id="VDM13787.1"/>
    </source>
</evidence>
<gene>
    <name evidence="1" type="ORF">WBA_LOCUS7173</name>
</gene>
<sequence length="135" mass="15689">MYGHRLRTIRNVLCSDYVTNVTFCGQVKVTNVEDMSLGSEPCWVVNYRLRYYAVNSSLTTAISKERYRDKKVLSRGHTSVRETGGNAVAVFVNVRRIYLVEKRERIKNNVLLAQSMRLPCVVYFEIEFAYLSFVF</sequence>
<protein>
    <submittedName>
        <fullName evidence="1">Uncharacterized protein</fullName>
    </submittedName>
</protein>
<organism evidence="1 2">
    <name type="scientific">Wuchereria bancrofti</name>
    <dbReference type="NCBI Taxonomy" id="6293"/>
    <lineage>
        <taxon>Eukaryota</taxon>
        <taxon>Metazoa</taxon>
        <taxon>Ecdysozoa</taxon>
        <taxon>Nematoda</taxon>
        <taxon>Chromadorea</taxon>
        <taxon>Rhabditida</taxon>
        <taxon>Spirurina</taxon>
        <taxon>Spiruromorpha</taxon>
        <taxon>Filarioidea</taxon>
        <taxon>Onchocercidae</taxon>
        <taxon>Wuchereria</taxon>
    </lineage>
</organism>
<proteinExistence type="predicted"/>
<dbReference type="Proteomes" id="UP000270924">
    <property type="component" value="Unassembled WGS sequence"/>
</dbReference>
<keyword evidence="2" id="KW-1185">Reference proteome</keyword>
<dbReference type="InParanoid" id="A0A3P7EB59"/>
<reference evidence="1 2" key="1">
    <citation type="submission" date="2018-11" db="EMBL/GenBank/DDBJ databases">
        <authorList>
            <consortium name="Pathogen Informatics"/>
        </authorList>
    </citation>
    <scope>NUCLEOTIDE SEQUENCE [LARGE SCALE GENOMIC DNA]</scope>
</reference>
<name>A0A3P7EB59_WUCBA</name>
<dbReference type="EMBL" id="UYWW01004876">
    <property type="protein sequence ID" value="VDM13787.1"/>
    <property type="molecule type" value="Genomic_DNA"/>
</dbReference>
<accession>A0A3P7EB59</accession>